<sequence length="180" mass="20495">MASAGPRRLYRLVSKSSSLRPLLSGHQGLPVTNVNRRWSTSAAPEKSSSRNESSKSWTEPERGSTRYHTSGEPTAKKAYEFNIPDRVWRAPTHTPENPLKYSIRRTMPYNTLPVYSIMKPRLGQVLTCIRKIDGDLYKLKEDLILDFPGSQPVLKLNIGQVICRGQIVKEVKLWLQDRGF</sequence>
<feature type="region of interest" description="Disordered" evidence="7">
    <location>
        <begin position="15"/>
        <end position="73"/>
    </location>
</feature>
<protein>
    <recommendedName>
        <fullName evidence="6">Large ribosomal subunit protein mL49</fullName>
    </recommendedName>
</protein>
<proteinExistence type="inferred from homology"/>
<dbReference type="InterPro" id="IPR007740">
    <property type="entry name" value="Ribosomal_mL49"/>
</dbReference>
<dbReference type="Pfam" id="PF05046">
    <property type="entry name" value="Img2"/>
    <property type="match status" value="1"/>
</dbReference>
<evidence type="ECO:0000256" key="1">
    <source>
        <dbReference type="ARBA" id="ARBA00004173"/>
    </source>
</evidence>
<evidence type="ECO:0000256" key="5">
    <source>
        <dbReference type="ARBA" id="ARBA00023274"/>
    </source>
</evidence>
<dbReference type="AlphaFoldDB" id="A0A0L0VY62"/>
<reference evidence="9" key="1">
    <citation type="submission" date="2014-03" db="EMBL/GenBank/DDBJ databases">
        <title>The Genome Sequence of Puccinia striiformis f. sp. tritici PST-78.</title>
        <authorList>
            <consortium name="The Broad Institute Genome Sequencing Platform"/>
            <person name="Cuomo C."/>
            <person name="Hulbert S."/>
            <person name="Chen X."/>
            <person name="Walker B."/>
            <person name="Young S.K."/>
            <person name="Zeng Q."/>
            <person name="Gargeya S."/>
            <person name="Fitzgerald M."/>
            <person name="Haas B."/>
            <person name="Abouelleil A."/>
            <person name="Alvarado L."/>
            <person name="Arachchi H.M."/>
            <person name="Berlin A.M."/>
            <person name="Chapman S.B."/>
            <person name="Goldberg J."/>
            <person name="Griggs A."/>
            <person name="Gujja S."/>
            <person name="Hansen M."/>
            <person name="Howarth C."/>
            <person name="Imamovic A."/>
            <person name="Larimer J."/>
            <person name="McCowan C."/>
            <person name="Montmayeur A."/>
            <person name="Murphy C."/>
            <person name="Neiman D."/>
            <person name="Pearson M."/>
            <person name="Priest M."/>
            <person name="Roberts A."/>
            <person name="Saif S."/>
            <person name="Shea T."/>
            <person name="Sisk P."/>
            <person name="Sykes S."/>
            <person name="Wortman J."/>
            <person name="Nusbaum C."/>
            <person name="Birren B."/>
        </authorList>
    </citation>
    <scope>NUCLEOTIDE SEQUENCE [LARGE SCALE GENOMIC DNA]</scope>
    <source>
        <strain evidence="9">race PST-78</strain>
    </source>
</reference>
<dbReference type="PANTHER" id="PTHR13477">
    <property type="entry name" value="MITOCHONDRIAL 39S RIBOSOMAL PROTEIN L49"/>
    <property type="match status" value="1"/>
</dbReference>
<organism evidence="8 9">
    <name type="scientific">Puccinia striiformis f. sp. tritici PST-78</name>
    <dbReference type="NCBI Taxonomy" id="1165861"/>
    <lineage>
        <taxon>Eukaryota</taxon>
        <taxon>Fungi</taxon>
        <taxon>Dikarya</taxon>
        <taxon>Basidiomycota</taxon>
        <taxon>Pucciniomycotina</taxon>
        <taxon>Pucciniomycetes</taxon>
        <taxon>Pucciniales</taxon>
        <taxon>Pucciniaceae</taxon>
        <taxon>Puccinia</taxon>
    </lineage>
</organism>
<gene>
    <name evidence="8" type="ORF">PSTG_03035</name>
</gene>
<keyword evidence="3" id="KW-0689">Ribosomal protein</keyword>
<name>A0A0L0VY62_9BASI</name>
<evidence type="ECO:0000313" key="9">
    <source>
        <dbReference type="Proteomes" id="UP000054564"/>
    </source>
</evidence>
<dbReference type="EMBL" id="AJIL01000015">
    <property type="protein sequence ID" value="KNF03950.1"/>
    <property type="molecule type" value="Genomic_DNA"/>
</dbReference>
<dbReference type="OrthoDB" id="19439at2759"/>
<keyword evidence="9" id="KW-1185">Reference proteome</keyword>
<dbReference type="GO" id="GO:0003735">
    <property type="term" value="F:structural constituent of ribosome"/>
    <property type="evidence" value="ECO:0007669"/>
    <property type="project" value="InterPro"/>
</dbReference>
<keyword evidence="5" id="KW-0687">Ribonucleoprotein</keyword>
<feature type="compositionally biased region" description="Basic and acidic residues" evidence="7">
    <location>
        <begin position="47"/>
        <end position="64"/>
    </location>
</feature>
<comment type="caution">
    <text evidence="8">The sequence shown here is derived from an EMBL/GenBank/DDBJ whole genome shotgun (WGS) entry which is preliminary data.</text>
</comment>
<evidence type="ECO:0000256" key="3">
    <source>
        <dbReference type="ARBA" id="ARBA00022980"/>
    </source>
</evidence>
<accession>A0A0L0VY62</accession>
<dbReference type="PANTHER" id="PTHR13477:SF0">
    <property type="entry name" value="LARGE RIBOSOMAL SUBUNIT PROTEIN ML49"/>
    <property type="match status" value="1"/>
</dbReference>
<dbReference type="GO" id="GO:0005762">
    <property type="term" value="C:mitochondrial large ribosomal subunit"/>
    <property type="evidence" value="ECO:0007669"/>
    <property type="project" value="TreeGrafter"/>
</dbReference>
<comment type="similarity">
    <text evidence="2">Belongs to the mitochondrion-specific ribosomal protein mL49 family.</text>
</comment>
<evidence type="ECO:0000256" key="2">
    <source>
        <dbReference type="ARBA" id="ARBA00005677"/>
    </source>
</evidence>
<dbReference type="STRING" id="1165861.A0A0L0VY62"/>
<evidence type="ECO:0000256" key="7">
    <source>
        <dbReference type="SAM" id="MobiDB-lite"/>
    </source>
</evidence>
<keyword evidence="4" id="KW-0496">Mitochondrion</keyword>
<evidence type="ECO:0000256" key="6">
    <source>
        <dbReference type="ARBA" id="ARBA00035191"/>
    </source>
</evidence>
<comment type="subcellular location">
    <subcellularLocation>
        <location evidence="1">Mitochondrion</location>
    </subcellularLocation>
</comment>
<evidence type="ECO:0000313" key="8">
    <source>
        <dbReference type="EMBL" id="KNF03950.1"/>
    </source>
</evidence>
<evidence type="ECO:0000256" key="4">
    <source>
        <dbReference type="ARBA" id="ARBA00023128"/>
    </source>
</evidence>
<dbReference type="Gene3D" id="3.30.780.10">
    <property type="entry name" value="SUI1-like domain"/>
    <property type="match status" value="1"/>
</dbReference>
<feature type="compositionally biased region" description="Polar residues" evidence="7">
    <location>
        <begin position="30"/>
        <end position="42"/>
    </location>
</feature>
<dbReference type="GO" id="GO:0006412">
    <property type="term" value="P:translation"/>
    <property type="evidence" value="ECO:0007669"/>
    <property type="project" value="InterPro"/>
</dbReference>
<dbReference type="Proteomes" id="UP000054564">
    <property type="component" value="Unassembled WGS sequence"/>
</dbReference>